<dbReference type="SUPFAM" id="SSF51126">
    <property type="entry name" value="Pectin lyase-like"/>
    <property type="match status" value="1"/>
</dbReference>
<sequence length="622" mass="68739">MLRPPDTDADGNATGGGPTYAISMKKLNRGARRDNTPLPPLPAPRTAASAGETGATAQQATDESDGTDGNRSEHSGSSMQTVRIEDIALADEGPYVRKQMFPSLAINQTRNMEPSRYRGHFVAVFLLLFGGLLGRGAYAGEQEQLEQIVREPLRCERIDGTQGRLANEQEWRFLGGRAGDRLLLCDCAQAGQQNRLRNPFDPDDNEQQQPPFILPAFESTTVATDILIANCHQLLVPTGTFRALRAGFLPRTVRFVDIDQLTVESFAFETSGAPTAGAGNNIHDRHPILGPIALRFERCQLEELPANVFHGAALRSVQFVGTTIGAIRSLAVGIRLHQFRIADSVVGRFGRHSFKRAQMEQLQLHNVTMLEAWPSQAWQGLIVSESIRITNSTFLQAVHPAAIIESTTDELVIQNNVFNQSIADEAFQLAVKTRIWLIGNAFGQLSSNLFRGVVISNETAWNALPNILLERNLIETFDGRTFLVIPRNFSLSVQGFRIAQLATCESTNISAPAVWPEVFFLRPFSVTNRDDPSSYVSVEEYRQQEGCDAEGPDLVLVIVLASLLGVTLIGGGIGGFLCYRHHRKRQRMILLEQKLVQPTPRTYRETQILLKLETVGTLKTDF</sequence>
<organism evidence="4 5">
    <name type="scientific">Anopheles sinensis</name>
    <name type="common">Mosquito</name>
    <dbReference type="NCBI Taxonomy" id="74873"/>
    <lineage>
        <taxon>Eukaryota</taxon>
        <taxon>Metazoa</taxon>
        <taxon>Ecdysozoa</taxon>
        <taxon>Arthropoda</taxon>
        <taxon>Hexapoda</taxon>
        <taxon>Insecta</taxon>
        <taxon>Pterygota</taxon>
        <taxon>Neoptera</taxon>
        <taxon>Endopterygota</taxon>
        <taxon>Diptera</taxon>
        <taxon>Nematocera</taxon>
        <taxon>Culicoidea</taxon>
        <taxon>Culicidae</taxon>
        <taxon>Anophelinae</taxon>
        <taxon>Anopheles</taxon>
    </lineage>
</organism>
<dbReference type="EMBL" id="KE524847">
    <property type="protein sequence ID" value="KFB37552.1"/>
    <property type="molecule type" value="Genomic_DNA"/>
</dbReference>
<dbReference type="AlphaFoldDB" id="A0A084VHV8"/>
<evidence type="ECO:0000256" key="2">
    <source>
        <dbReference type="SAM" id="Phobius"/>
    </source>
</evidence>
<name>A0A084VHV8_ANOSI</name>
<dbReference type="EMBL" id="ATLV01013238">
    <property type="status" value="NOT_ANNOTATED_CDS"/>
    <property type="molecule type" value="Genomic_DNA"/>
</dbReference>
<evidence type="ECO:0008006" key="6">
    <source>
        <dbReference type="Google" id="ProtNLM"/>
    </source>
</evidence>
<dbReference type="Proteomes" id="UP000030765">
    <property type="component" value="Unassembled WGS sequence"/>
</dbReference>
<dbReference type="VEuPathDB" id="VectorBase:ASIC004786"/>
<protein>
    <recommendedName>
        <fullName evidence="6">Right handed beta helix domain-containing protein</fullName>
    </recommendedName>
</protein>
<keyword evidence="5" id="KW-1185">Reference proteome</keyword>
<reference evidence="4" key="2">
    <citation type="submission" date="2020-05" db="UniProtKB">
        <authorList>
            <consortium name="EnsemblMetazoa"/>
        </authorList>
    </citation>
    <scope>IDENTIFICATION</scope>
</reference>
<dbReference type="EnsemblMetazoa" id="ASIC004786-RA">
    <property type="protein sequence ID" value="ASIC004786-PA"/>
    <property type="gene ID" value="ASIC004786"/>
</dbReference>
<evidence type="ECO:0000313" key="3">
    <source>
        <dbReference type="EMBL" id="KFB37552.1"/>
    </source>
</evidence>
<proteinExistence type="predicted"/>
<evidence type="ECO:0000256" key="1">
    <source>
        <dbReference type="SAM" id="MobiDB-lite"/>
    </source>
</evidence>
<dbReference type="VEuPathDB" id="VectorBase:ASIS010149"/>
<dbReference type="VEuPathDB" id="VectorBase:ASIS005787"/>
<feature type="region of interest" description="Disordered" evidence="1">
    <location>
        <begin position="1"/>
        <end position="82"/>
    </location>
</feature>
<dbReference type="EMBL" id="ATLV01013237">
    <property type="status" value="NOT_ANNOTATED_CDS"/>
    <property type="molecule type" value="Genomic_DNA"/>
</dbReference>
<feature type="compositionally biased region" description="Low complexity" evidence="1">
    <location>
        <begin position="44"/>
        <end position="61"/>
    </location>
</feature>
<feature type="transmembrane region" description="Helical" evidence="2">
    <location>
        <begin position="554"/>
        <end position="579"/>
    </location>
</feature>
<keyword evidence="2" id="KW-1133">Transmembrane helix</keyword>
<dbReference type="OrthoDB" id="6360013at2759"/>
<gene>
    <name evidence="3" type="ORF">ZHAS_00004786</name>
</gene>
<reference evidence="3 5" key="1">
    <citation type="journal article" date="2014" name="BMC Genomics">
        <title>Genome sequence of Anopheles sinensis provides insight into genetics basis of mosquito competence for malaria parasites.</title>
        <authorList>
            <person name="Zhou D."/>
            <person name="Zhang D."/>
            <person name="Ding G."/>
            <person name="Shi L."/>
            <person name="Hou Q."/>
            <person name="Ye Y."/>
            <person name="Xu Y."/>
            <person name="Zhou H."/>
            <person name="Xiong C."/>
            <person name="Li S."/>
            <person name="Yu J."/>
            <person name="Hong S."/>
            <person name="Yu X."/>
            <person name="Zou P."/>
            <person name="Chen C."/>
            <person name="Chang X."/>
            <person name="Wang W."/>
            <person name="Lv Y."/>
            <person name="Sun Y."/>
            <person name="Ma L."/>
            <person name="Shen B."/>
            <person name="Zhu C."/>
        </authorList>
    </citation>
    <scope>NUCLEOTIDE SEQUENCE [LARGE SCALE GENOMIC DNA]</scope>
</reference>
<evidence type="ECO:0000313" key="5">
    <source>
        <dbReference type="Proteomes" id="UP000030765"/>
    </source>
</evidence>
<keyword evidence="2" id="KW-0812">Transmembrane</keyword>
<dbReference type="STRING" id="74873.A0A084VHV8"/>
<dbReference type="EMBL" id="ATLV01013239">
    <property type="status" value="NOT_ANNOTATED_CDS"/>
    <property type="molecule type" value="Genomic_DNA"/>
</dbReference>
<evidence type="ECO:0000313" key="4">
    <source>
        <dbReference type="EnsemblMetazoa" id="ASIC004786-PA"/>
    </source>
</evidence>
<dbReference type="InterPro" id="IPR011050">
    <property type="entry name" value="Pectin_lyase_fold/virulence"/>
</dbReference>
<keyword evidence="2" id="KW-0472">Membrane</keyword>
<accession>A0A084VHV8</accession>
<dbReference type="OMA" id="FERCHIE"/>